<dbReference type="EMBL" id="CP000927">
    <property type="protein sequence ID" value="ABZ69258.1"/>
    <property type="molecule type" value="Genomic_DNA"/>
</dbReference>
<dbReference type="OrthoDB" id="7193408at2"/>
<reference evidence="3" key="1">
    <citation type="submission" date="2008-01" db="EMBL/GenBank/DDBJ databases">
        <title>Complete sequence of chromosome of Caulobacter sp. K31.</title>
        <authorList>
            <consortium name="US DOE Joint Genome Institute"/>
            <person name="Copeland A."/>
            <person name="Lucas S."/>
            <person name="Lapidus A."/>
            <person name="Barry K."/>
            <person name="Glavina del Rio T."/>
            <person name="Dalin E."/>
            <person name="Tice H."/>
            <person name="Pitluck S."/>
            <person name="Bruce D."/>
            <person name="Goodwin L."/>
            <person name="Thompson L.S."/>
            <person name="Brettin T."/>
            <person name="Detter J.C."/>
            <person name="Han C."/>
            <person name="Schmutz J."/>
            <person name="Larimer F."/>
            <person name="Land M."/>
            <person name="Hauser L."/>
            <person name="Kyrpides N."/>
            <person name="Kim E."/>
            <person name="Stephens C."/>
            <person name="Richardson P."/>
        </authorList>
    </citation>
    <scope>NUCLEOTIDE SEQUENCE [LARGE SCALE GENOMIC DNA]</scope>
    <source>
        <strain evidence="3">K31</strain>
    </source>
</reference>
<name>B0T289_CAUSK</name>
<keyword evidence="2" id="KW-0472">Membrane</keyword>
<protein>
    <submittedName>
        <fullName evidence="3">Uncharacterized protein</fullName>
    </submittedName>
</protein>
<evidence type="ECO:0000256" key="2">
    <source>
        <dbReference type="SAM" id="Phobius"/>
    </source>
</evidence>
<proteinExistence type="predicted"/>
<feature type="transmembrane region" description="Helical" evidence="2">
    <location>
        <begin position="28"/>
        <end position="49"/>
    </location>
</feature>
<evidence type="ECO:0000256" key="1">
    <source>
        <dbReference type="SAM" id="MobiDB-lite"/>
    </source>
</evidence>
<dbReference type="AlphaFoldDB" id="B0T289"/>
<accession>B0T289</accession>
<sequence precursor="true">MTLASDPVETAAPRDPALYARRRLLGPGFWAVVAFGVVCMAAGAGLTRFGPSWFSRAKAPPAAEQPVEGVVASQAGTGQPTYGSQGVAIASPPAPEGVARLEGRVALLESGQQRALDAAGAALAAATLADAARSARPFAEELASLERILPLSPDLRALGRLAQAGAPTRAGLAAEFETLTARTAVAARDPGRNADFLARLRHALSSIVSIRQVGSTQGSTPDAVLARAQKLLNEGDIEAALVALEALPAPAQTVLASWRAAAERRVEIDRHIAAIRADALAALAQVTRTQTLSSPPAVSYAPSAPAPIEPVAP</sequence>
<feature type="region of interest" description="Disordered" evidence="1">
    <location>
        <begin position="294"/>
        <end position="313"/>
    </location>
</feature>
<dbReference type="STRING" id="366602.Caul_0120"/>
<dbReference type="KEGG" id="cak:Caul_0120"/>
<organism evidence="3">
    <name type="scientific">Caulobacter sp. (strain K31)</name>
    <dbReference type="NCBI Taxonomy" id="366602"/>
    <lineage>
        <taxon>Bacteria</taxon>
        <taxon>Pseudomonadati</taxon>
        <taxon>Pseudomonadota</taxon>
        <taxon>Alphaproteobacteria</taxon>
        <taxon>Caulobacterales</taxon>
        <taxon>Caulobacteraceae</taxon>
        <taxon>Caulobacter</taxon>
    </lineage>
</organism>
<dbReference type="eggNOG" id="COG4223">
    <property type="taxonomic scope" value="Bacteria"/>
</dbReference>
<dbReference type="HOGENOM" id="CLU_887653_0_0_5"/>
<keyword evidence="2" id="KW-0812">Transmembrane</keyword>
<keyword evidence="2" id="KW-1133">Transmembrane helix</keyword>
<feature type="compositionally biased region" description="Low complexity" evidence="1">
    <location>
        <begin position="294"/>
        <end position="303"/>
    </location>
</feature>
<gene>
    <name evidence="3" type="ordered locus">Caul_0120</name>
</gene>
<feature type="compositionally biased region" description="Pro residues" evidence="1">
    <location>
        <begin position="304"/>
        <end position="313"/>
    </location>
</feature>
<evidence type="ECO:0000313" key="3">
    <source>
        <dbReference type="EMBL" id="ABZ69258.1"/>
    </source>
</evidence>